<dbReference type="Proteomes" id="UP000004933">
    <property type="component" value="Unassembled WGS sequence"/>
</dbReference>
<dbReference type="AlphaFoldDB" id="A0ABC9P7Y9"/>
<proteinExistence type="predicted"/>
<evidence type="ECO:0000313" key="2">
    <source>
        <dbReference type="EMBL" id="EFU91131.1"/>
    </source>
</evidence>
<dbReference type="RefSeq" id="WP_002393036.1">
    <property type="nucleotide sequence ID" value="NZ_GL454783.1"/>
</dbReference>
<evidence type="ECO:0000313" key="3">
    <source>
        <dbReference type="Proteomes" id="UP000004933"/>
    </source>
</evidence>
<feature type="region of interest" description="Disordered" evidence="1">
    <location>
        <begin position="71"/>
        <end position="98"/>
    </location>
</feature>
<name>A0ABC9P7Y9_ENTFL</name>
<evidence type="ECO:0008006" key="4">
    <source>
        <dbReference type="Google" id="ProtNLM"/>
    </source>
</evidence>
<organism evidence="2 3">
    <name type="scientific">Enterococcus faecalis TX0630</name>
    <dbReference type="NCBI Taxonomy" id="749508"/>
    <lineage>
        <taxon>Bacteria</taxon>
        <taxon>Bacillati</taxon>
        <taxon>Bacillota</taxon>
        <taxon>Bacilli</taxon>
        <taxon>Lactobacillales</taxon>
        <taxon>Enterococcaceae</taxon>
        <taxon>Enterococcus</taxon>
    </lineage>
</organism>
<evidence type="ECO:0000256" key="1">
    <source>
        <dbReference type="SAM" id="MobiDB-lite"/>
    </source>
</evidence>
<protein>
    <recommendedName>
        <fullName evidence="4">Rho termination factor N-terminal domain-containing protein</fullName>
    </recommendedName>
</protein>
<accession>A0ABC9P7Y9</accession>
<dbReference type="EMBL" id="AEBE01000028">
    <property type="protein sequence ID" value="EFU91131.1"/>
    <property type="molecule type" value="Genomic_DNA"/>
</dbReference>
<gene>
    <name evidence="2" type="ORF">HMPREF9511_00851</name>
</gene>
<comment type="caution">
    <text evidence="2">The sequence shown here is derived from an EMBL/GenBank/DDBJ whole genome shotgun (WGS) entry which is preliminary data.</text>
</comment>
<sequence>MRVLIRSSASGKEYWDTEEKRNVFVPKGQETDFEVTENPESMLSKEADLHVGGLPITVGNVTVDTDGIKYEQSNDEPIDSDGHTEMDMAGDAGTNNDELSFDKMSVKELREYAKRNDIEIPSAVRVKAEILNIIKESE</sequence>
<reference evidence="2 3" key="1">
    <citation type="submission" date="2010-09" db="EMBL/GenBank/DDBJ databases">
        <authorList>
            <person name="Weinstock G."/>
            <person name="Sodergren E."/>
            <person name="Clifton S."/>
            <person name="Fulton L."/>
            <person name="Fulton B."/>
            <person name="Courtney L."/>
            <person name="Fronick C."/>
            <person name="Harrison M."/>
            <person name="Strong C."/>
            <person name="Farmer C."/>
            <person name="Delahaunty K."/>
            <person name="Markovic C."/>
            <person name="Hall O."/>
            <person name="Minx P."/>
            <person name="Tomlinson C."/>
            <person name="Mitreva M."/>
            <person name="Hou S."/>
            <person name="Chen J."/>
            <person name="Wollam A."/>
            <person name="Pepin K.H."/>
            <person name="Johnson M."/>
            <person name="Bhonagiri V."/>
            <person name="Zhang X."/>
            <person name="Suruliraj S."/>
            <person name="Warren W."/>
            <person name="Chinwalla A."/>
            <person name="Mardis E.R."/>
            <person name="Wilson R.K."/>
        </authorList>
    </citation>
    <scope>NUCLEOTIDE SEQUENCE [LARGE SCALE GENOMIC DNA]</scope>
    <source>
        <strain evidence="2 3">TX0630</strain>
    </source>
</reference>